<dbReference type="RefSeq" id="WP_176279034.1">
    <property type="nucleotide sequence ID" value="NZ_JABWMH010000002.1"/>
</dbReference>
<comment type="caution">
    <text evidence="1">The sequence shown here is derived from an EMBL/GenBank/DDBJ whole genome shotgun (WGS) entry which is preliminary data.</text>
</comment>
<evidence type="ECO:0000313" key="2">
    <source>
        <dbReference type="Proteomes" id="UP000652427"/>
    </source>
</evidence>
<keyword evidence="2" id="KW-1185">Reference proteome</keyword>
<evidence type="ECO:0000313" key="1">
    <source>
        <dbReference type="EMBL" id="NVD27516.1"/>
    </source>
</evidence>
<gene>
    <name evidence="1" type="ORF">HUO14_06320</name>
</gene>
<dbReference type="EMBL" id="JABWMH010000002">
    <property type="protein sequence ID" value="NVD27516.1"/>
    <property type="molecule type" value="Genomic_DNA"/>
</dbReference>
<sequence>MATPSSMTSAGAVAAAISACLASGSAVDAKEFSTAEIREVSKNYADCVVKRRYELARNAVVSNANNGEIAKDYRKLIIGDCLVKANKGNGARMKFGGDHYRYALAEALIRHDFPEPSLTTVEGLAKLTHLPTPTSPPDVTGYKKSKAEKVLAAYQSSKLITSLSQYGECVVRLAPVDSHALLMTDTDTAGEAAAFAKLQPTLGDCLAGDGTVKFGKSVLRGSIAINYYRLAYAASHPVALTAEAQN</sequence>
<dbReference type="Proteomes" id="UP000652427">
    <property type="component" value="Unassembled WGS sequence"/>
</dbReference>
<organism evidence="1 2">
    <name type="scientific">Parasphingorhabdus flavimaris</name>
    <dbReference type="NCBI Taxonomy" id="266812"/>
    <lineage>
        <taxon>Bacteria</taxon>
        <taxon>Pseudomonadati</taxon>
        <taxon>Pseudomonadota</taxon>
        <taxon>Alphaproteobacteria</taxon>
        <taxon>Sphingomonadales</taxon>
        <taxon>Sphingomonadaceae</taxon>
        <taxon>Parasphingorhabdus</taxon>
    </lineage>
</organism>
<name>A0ABX2N1G8_9SPHN</name>
<accession>A0ABX2N1G8</accession>
<reference evidence="1 2" key="1">
    <citation type="submission" date="2020-06" db="EMBL/GenBank/DDBJ databases">
        <authorList>
            <person name="Kim S.-J."/>
            <person name="Park S.-J."/>
        </authorList>
    </citation>
    <scope>NUCLEOTIDE SEQUENCE [LARGE SCALE GENOMIC DNA]</scope>
    <source>
        <strain evidence="1 2">SW-151</strain>
    </source>
</reference>
<protein>
    <submittedName>
        <fullName evidence="1">Uncharacterized protein</fullName>
    </submittedName>
</protein>
<proteinExistence type="predicted"/>